<keyword evidence="1" id="KW-0812">Transmembrane</keyword>
<sequence>MNEIGSYACNTTPSFSSVFLLFAHRLVFLLFVHSSVWRVSAHPSLFQLLGHPTYTHDPPVRKPVAKVDTKAGAEHARVKTPAEA</sequence>
<evidence type="ECO:0000256" key="1">
    <source>
        <dbReference type="SAM" id="Phobius"/>
    </source>
</evidence>
<dbReference type="EMBL" id="MK697699">
    <property type="protein sequence ID" value="QHR89938.1"/>
    <property type="molecule type" value="Genomic_DNA"/>
</dbReference>
<protein>
    <submittedName>
        <fullName evidence="2">Uncharacterized protein</fullName>
    </submittedName>
</protein>
<dbReference type="AlphaFoldDB" id="A0A6B9XSF4"/>
<keyword evidence="1" id="KW-0472">Membrane</keyword>
<geneLocation type="mitochondrion" evidence="2"/>
<keyword evidence="2" id="KW-0496">Mitochondrion</keyword>
<reference evidence="2" key="1">
    <citation type="submission" date="2019-03" db="EMBL/GenBank/DDBJ databases">
        <title>Largest Complete Mitochondrial Genome of a Gymnosperm, Sitka Spruce (Picea sitchensis), Indicates Complex Physical Structure.</title>
        <authorList>
            <person name="Jackman S.D."/>
            <person name="Coombe L."/>
            <person name="Warren R."/>
            <person name="Kirk H."/>
            <person name="Trinh E."/>
            <person name="McLeod T."/>
            <person name="Pleasance S."/>
            <person name="Pandoh P."/>
            <person name="Zhao Y."/>
            <person name="Coope R."/>
            <person name="Bousquet J."/>
            <person name="Bohlmann J.C."/>
            <person name="Jones S.J.M."/>
            <person name="Birol I."/>
        </authorList>
    </citation>
    <scope>NUCLEOTIDE SEQUENCE</scope>
    <source>
        <strain evidence="2">Q903</strain>
    </source>
</reference>
<evidence type="ECO:0000313" key="2">
    <source>
        <dbReference type="EMBL" id="QHR89938.1"/>
    </source>
</evidence>
<proteinExistence type="predicted"/>
<feature type="transmembrane region" description="Helical" evidence="1">
    <location>
        <begin position="12"/>
        <end position="32"/>
    </location>
</feature>
<keyword evidence="1" id="KW-1133">Transmembrane helix</keyword>
<name>A0A6B9XSF4_PICSI</name>
<organism evidence="2">
    <name type="scientific">Picea sitchensis</name>
    <name type="common">Sitka spruce</name>
    <name type="synonym">Pinus sitchensis</name>
    <dbReference type="NCBI Taxonomy" id="3332"/>
    <lineage>
        <taxon>Eukaryota</taxon>
        <taxon>Viridiplantae</taxon>
        <taxon>Streptophyta</taxon>
        <taxon>Embryophyta</taxon>
        <taxon>Tracheophyta</taxon>
        <taxon>Spermatophyta</taxon>
        <taxon>Pinopsida</taxon>
        <taxon>Pinidae</taxon>
        <taxon>Conifers I</taxon>
        <taxon>Pinales</taxon>
        <taxon>Pinaceae</taxon>
        <taxon>Picea</taxon>
    </lineage>
</organism>
<accession>A0A6B9XSF4</accession>
<gene>
    <name evidence="2" type="primary">orf03983</name>
    <name evidence="2" type="ORF">Q903MT_gene3960</name>
</gene>